<feature type="transmembrane region" description="Helical" evidence="7">
    <location>
        <begin position="353"/>
        <end position="377"/>
    </location>
</feature>
<dbReference type="PROSITE" id="PS50850">
    <property type="entry name" value="MFS"/>
    <property type="match status" value="1"/>
</dbReference>
<dbReference type="CDD" id="cd06173">
    <property type="entry name" value="MFS_MefA_like"/>
    <property type="match status" value="1"/>
</dbReference>
<keyword evidence="3" id="KW-1003">Cell membrane</keyword>
<evidence type="ECO:0000259" key="8">
    <source>
        <dbReference type="PROSITE" id="PS50042"/>
    </source>
</evidence>
<evidence type="ECO:0000256" key="5">
    <source>
        <dbReference type="ARBA" id="ARBA00022989"/>
    </source>
</evidence>
<dbReference type="PROSITE" id="PS50042">
    <property type="entry name" value="CNMP_BINDING_3"/>
    <property type="match status" value="1"/>
</dbReference>
<dbReference type="Gene3D" id="2.60.120.10">
    <property type="entry name" value="Jelly Rolls"/>
    <property type="match status" value="1"/>
</dbReference>
<organism evidence="10 12">
    <name type="scientific">Mumia zhuanghuii</name>
    <dbReference type="NCBI Taxonomy" id="2585211"/>
    <lineage>
        <taxon>Bacteria</taxon>
        <taxon>Bacillati</taxon>
        <taxon>Actinomycetota</taxon>
        <taxon>Actinomycetes</taxon>
        <taxon>Propionibacteriales</taxon>
        <taxon>Nocardioidaceae</taxon>
        <taxon>Mumia</taxon>
    </lineage>
</organism>
<feature type="transmembrane region" description="Helical" evidence="7">
    <location>
        <begin position="294"/>
        <end position="312"/>
    </location>
</feature>
<dbReference type="CDD" id="cd00038">
    <property type="entry name" value="CAP_ED"/>
    <property type="match status" value="1"/>
</dbReference>
<dbReference type="GO" id="GO:0005886">
    <property type="term" value="C:plasma membrane"/>
    <property type="evidence" value="ECO:0007669"/>
    <property type="project" value="UniProtKB-SubCell"/>
</dbReference>
<feature type="transmembrane region" description="Helical" evidence="7">
    <location>
        <begin position="229"/>
        <end position="252"/>
    </location>
</feature>
<protein>
    <submittedName>
        <fullName evidence="10">MFS transporter</fullName>
    </submittedName>
</protein>
<dbReference type="InterPro" id="IPR014710">
    <property type="entry name" value="RmlC-like_jellyroll"/>
</dbReference>
<gene>
    <name evidence="11" type="ORF">FHE65_01995</name>
    <name evidence="10" type="ORF">FHE65_07425</name>
</gene>
<dbReference type="PANTHER" id="PTHR23513">
    <property type="entry name" value="INTEGRAL MEMBRANE EFFLUX PROTEIN-RELATED"/>
    <property type="match status" value="1"/>
</dbReference>
<feature type="transmembrane region" description="Helical" evidence="7">
    <location>
        <begin position="383"/>
        <end position="401"/>
    </location>
</feature>
<dbReference type="SMART" id="SM00100">
    <property type="entry name" value="cNMP"/>
    <property type="match status" value="1"/>
</dbReference>
<dbReference type="InterPro" id="IPR010290">
    <property type="entry name" value="TM_effector"/>
</dbReference>
<dbReference type="InterPro" id="IPR020846">
    <property type="entry name" value="MFS_dom"/>
</dbReference>
<dbReference type="EMBL" id="VDFR01000009">
    <property type="protein sequence ID" value="TNC51299.1"/>
    <property type="molecule type" value="Genomic_DNA"/>
</dbReference>
<reference evidence="10 12" key="1">
    <citation type="submission" date="2019-05" db="EMBL/GenBank/DDBJ databases">
        <title>Mumia sp. nov., isolated from the intestinal contents of plateau pika (Ochotona curzoniae) in the Qinghai-Tibet plateau of China.</title>
        <authorList>
            <person name="Tian Z."/>
        </authorList>
    </citation>
    <scope>NUCLEOTIDE SEQUENCE [LARGE SCALE GENOMIC DNA]</scope>
    <source>
        <strain evidence="12">527</strain>
        <strain evidence="10">Z527</strain>
    </source>
</reference>
<keyword evidence="4 7" id="KW-0812">Transmembrane</keyword>
<evidence type="ECO:0000256" key="2">
    <source>
        <dbReference type="ARBA" id="ARBA00022448"/>
    </source>
</evidence>
<dbReference type="AlphaFoldDB" id="A0A5C4MS77"/>
<comment type="caution">
    <text evidence="10">The sequence shown here is derived from an EMBL/GenBank/DDBJ whole genome shotgun (WGS) entry which is preliminary data.</text>
</comment>
<keyword evidence="2" id="KW-0813">Transport</keyword>
<proteinExistence type="predicted"/>
<dbReference type="PANTHER" id="PTHR23513:SF11">
    <property type="entry name" value="STAPHYLOFERRIN A TRANSPORTER"/>
    <property type="match status" value="1"/>
</dbReference>
<evidence type="ECO:0000313" key="11">
    <source>
        <dbReference type="EMBL" id="TNC51299.1"/>
    </source>
</evidence>
<dbReference type="GO" id="GO:0022857">
    <property type="term" value="F:transmembrane transporter activity"/>
    <property type="evidence" value="ECO:0007669"/>
    <property type="project" value="InterPro"/>
</dbReference>
<sequence length="545" mass="57075">MDTTTAAVTAHHPYRSALRNRDFRRLFTAMAVWETGAWSYTVVITAYVFTQNGSATAVAWLVTSRWITGFLLAPYAGVLADRYDRRKLMIWCAGLSALAMVAMAGVVAAGLPLWILVAFSIVNALLESPNRPASGAMVPEMVEERDLPTANALLNLLENVVIAVGPAIGGLLVVVADPVVGVMLNATTYAIAVLILLRVSLSSRGDAERGESSLRQMVDGIGTLLQTRVALGASLATLLCSGIYGASVVLLLPLTVEIGAGEGGYGYLLTASAIGSILGAPVAGRLSRVRRLDLVIVVMLVVEAIPFALMILTDQLLVVAVLMAVSGAAMTVVDVIALTLVQREIPDGLLGRALATFDAFALAGIAGAGIAGALVLDRFGMEAALWSIAIGFSVLAVLMCVPTLRGARLLSEDEEERLDLLERVDLFRGVGQAALEHLASRATPVTIRPGTVLMAEGDPSDDLWLLESGALDVSAGGRALPTVEAPGYVGEIGLLHGLPRTATVIAAADGVVLRVPGDDFLAALGAGEPSESMVRLADERIRRTR</sequence>
<feature type="transmembrane region" description="Helical" evidence="7">
    <location>
        <begin position="264"/>
        <end position="282"/>
    </location>
</feature>
<evidence type="ECO:0000256" key="6">
    <source>
        <dbReference type="ARBA" id="ARBA00023136"/>
    </source>
</evidence>
<feature type="domain" description="Cyclic nucleotide-binding" evidence="8">
    <location>
        <begin position="426"/>
        <end position="525"/>
    </location>
</feature>
<evidence type="ECO:0000313" key="10">
    <source>
        <dbReference type="EMBL" id="TNC48408.1"/>
    </source>
</evidence>
<dbReference type="RefSeq" id="WP_139105122.1">
    <property type="nucleotide sequence ID" value="NZ_VDFR01000009.1"/>
</dbReference>
<dbReference type="Proteomes" id="UP000306740">
    <property type="component" value="Unassembled WGS sequence"/>
</dbReference>
<evidence type="ECO:0000259" key="9">
    <source>
        <dbReference type="PROSITE" id="PS50850"/>
    </source>
</evidence>
<dbReference type="Pfam" id="PF00027">
    <property type="entry name" value="cNMP_binding"/>
    <property type="match status" value="1"/>
</dbReference>
<feature type="transmembrane region" description="Helical" evidence="7">
    <location>
        <begin position="182"/>
        <end position="201"/>
    </location>
</feature>
<feature type="transmembrane region" description="Helical" evidence="7">
    <location>
        <begin position="88"/>
        <end position="107"/>
    </location>
</feature>
<feature type="domain" description="Major facilitator superfamily (MFS) profile" evidence="9">
    <location>
        <begin position="1"/>
        <end position="408"/>
    </location>
</feature>
<feature type="transmembrane region" description="Helical" evidence="7">
    <location>
        <begin position="26"/>
        <end position="49"/>
    </location>
</feature>
<dbReference type="EMBL" id="VDFR01000036">
    <property type="protein sequence ID" value="TNC48408.1"/>
    <property type="molecule type" value="Genomic_DNA"/>
</dbReference>
<dbReference type="SUPFAM" id="SSF51206">
    <property type="entry name" value="cAMP-binding domain-like"/>
    <property type="match status" value="1"/>
</dbReference>
<dbReference type="InterPro" id="IPR018490">
    <property type="entry name" value="cNMP-bd_dom_sf"/>
</dbReference>
<dbReference type="InterPro" id="IPR036259">
    <property type="entry name" value="MFS_trans_sf"/>
</dbReference>
<evidence type="ECO:0000256" key="3">
    <source>
        <dbReference type="ARBA" id="ARBA00022475"/>
    </source>
</evidence>
<name>A0A5C4MS77_9ACTN</name>
<feature type="transmembrane region" description="Helical" evidence="7">
    <location>
        <begin position="55"/>
        <end position="76"/>
    </location>
</feature>
<dbReference type="Gene3D" id="1.20.1250.20">
    <property type="entry name" value="MFS general substrate transporter like domains"/>
    <property type="match status" value="1"/>
</dbReference>
<accession>A0A5C4MS77</accession>
<dbReference type="OrthoDB" id="180043at2"/>
<evidence type="ECO:0000313" key="12">
    <source>
        <dbReference type="Proteomes" id="UP000306740"/>
    </source>
</evidence>
<comment type="subcellular location">
    <subcellularLocation>
        <location evidence="1">Cell membrane</location>
        <topology evidence="1">Multi-pass membrane protein</topology>
    </subcellularLocation>
</comment>
<dbReference type="Pfam" id="PF05977">
    <property type="entry name" value="MFS_3"/>
    <property type="match status" value="1"/>
</dbReference>
<evidence type="ECO:0000256" key="4">
    <source>
        <dbReference type="ARBA" id="ARBA00022692"/>
    </source>
</evidence>
<evidence type="ECO:0000256" key="1">
    <source>
        <dbReference type="ARBA" id="ARBA00004651"/>
    </source>
</evidence>
<dbReference type="SUPFAM" id="SSF103473">
    <property type="entry name" value="MFS general substrate transporter"/>
    <property type="match status" value="1"/>
</dbReference>
<feature type="transmembrane region" description="Helical" evidence="7">
    <location>
        <begin position="318"/>
        <end position="341"/>
    </location>
</feature>
<dbReference type="PROSITE" id="PS00889">
    <property type="entry name" value="CNMP_BINDING_2"/>
    <property type="match status" value="1"/>
</dbReference>
<dbReference type="InterPro" id="IPR018488">
    <property type="entry name" value="cNMP-bd_CS"/>
</dbReference>
<dbReference type="InterPro" id="IPR000595">
    <property type="entry name" value="cNMP-bd_dom"/>
</dbReference>
<keyword evidence="5 7" id="KW-1133">Transmembrane helix</keyword>
<evidence type="ECO:0000256" key="7">
    <source>
        <dbReference type="SAM" id="Phobius"/>
    </source>
</evidence>
<keyword evidence="6 7" id="KW-0472">Membrane</keyword>